<dbReference type="EMBL" id="FMAF01000064">
    <property type="protein sequence ID" value="SCB53173.1"/>
    <property type="molecule type" value="Genomic_DNA"/>
</dbReference>
<dbReference type="SUPFAM" id="SSF51735">
    <property type="entry name" value="NAD(P)-binding Rossmann-fold domains"/>
    <property type="match status" value="1"/>
</dbReference>
<accession>A0A1C3XLN3</accession>
<protein>
    <submittedName>
        <fullName evidence="2">Uncharacterized conserved protein YbjT, contains NAD(P)-binding and DUF2867 domains</fullName>
    </submittedName>
</protein>
<evidence type="ECO:0000313" key="2">
    <source>
        <dbReference type="EMBL" id="SCB53173.1"/>
    </source>
</evidence>
<evidence type="ECO:0000313" key="3">
    <source>
        <dbReference type="Proteomes" id="UP000199205"/>
    </source>
</evidence>
<dbReference type="Gene3D" id="3.40.50.720">
    <property type="entry name" value="NAD(P)-binding Rossmann-like Domain"/>
    <property type="match status" value="1"/>
</dbReference>
<evidence type="ECO:0000259" key="1">
    <source>
        <dbReference type="Pfam" id="PF05368"/>
    </source>
</evidence>
<dbReference type="InterPro" id="IPR008030">
    <property type="entry name" value="NmrA-like"/>
</dbReference>
<proteinExistence type="predicted"/>
<feature type="domain" description="NmrA-like" evidence="1">
    <location>
        <begin position="3"/>
        <end position="254"/>
    </location>
</feature>
<dbReference type="InterPro" id="IPR051604">
    <property type="entry name" value="Ergot_Alk_Oxidoreductase"/>
</dbReference>
<dbReference type="InterPro" id="IPR036291">
    <property type="entry name" value="NAD(P)-bd_dom_sf"/>
</dbReference>
<sequence length="290" mass="30352">MFLVMGITGKVGGATAEHLLAQGRKVRALVRNREKAASWAAQGVELVDGDWNDSAAIEQALKGVEGAFVMLPSVWAPSPDYKEAKGVIANYLAALTKAAPPRVIALSSMGANRTSGLGMITALSLLEQGFRDLASPVTFVRAGGFFENFLYGLQVAQGGTLPVYYNPTDRKSTMVATNDIGAEVATLLVGPAWSGQRVIELGSMVSADEVAAQLGEVLNLDVKAFAVPRAGWAEAFEQFGIPKGRTGPAEEMFEAVNAGWMALGTEGTEQVAGTTSARDVFAAAQNAAKA</sequence>
<dbReference type="PANTHER" id="PTHR43162">
    <property type="match status" value="1"/>
</dbReference>
<dbReference type="Gene3D" id="3.90.25.10">
    <property type="entry name" value="UDP-galactose 4-epimerase, domain 1"/>
    <property type="match status" value="1"/>
</dbReference>
<dbReference type="PANTHER" id="PTHR43162:SF1">
    <property type="entry name" value="PRESTALK A DIFFERENTIATION PROTEIN A"/>
    <property type="match status" value="1"/>
</dbReference>
<dbReference type="OrthoDB" id="7352262at2"/>
<reference evidence="2 3" key="1">
    <citation type="submission" date="2016-08" db="EMBL/GenBank/DDBJ databases">
        <authorList>
            <person name="Seilhamer J.J."/>
        </authorList>
    </citation>
    <scope>NUCLEOTIDE SEQUENCE [LARGE SCALE GENOMIC DNA]</scope>
    <source>
        <strain evidence="2 3">P1-7</strain>
    </source>
</reference>
<dbReference type="AlphaFoldDB" id="A0A1C3XLN3"/>
<name>A0A1C3XLN3_9HYPH</name>
<dbReference type="Proteomes" id="UP000199205">
    <property type="component" value="Unassembled WGS sequence"/>
</dbReference>
<organism evidence="2 3">
    <name type="scientific">Rhizobium lusitanum</name>
    <dbReference type="NCBI Taxonomy" id="293958"/>
    <lineage>
        <taxon>Bacteria</taxon>
        <taxon>Pseudomonadati</taxon>
        <taxon>Pseudomonadota</taxon>
        <taxon>Alphaproteobacteria</taxon>
        <taxon>Hyphomicrobiales</taxon>
        <taxon>Rhizobiaceae</taxon>
        <taxon>Rhizobium/Agrobacterium group</taxon>
        <taxon>Rhizobium</taxon>
    </lineage>
</organism>
<dbReference type="Pfam" id="PF05368">
    <property type="entry name" value="NmrA"/>
    <property type="match status" value="1"/>
</dbReference>
<gene>
    <name evidence="2" type="ORF">GA0061101_1643</name>
</gene>